<evidence type="ECO:0000313" key="1">
    <source>
        <dbReference type="EMBL" id="MEN3067903.1"/>
    </source>
</evidence>
<organism evidence="1 2">
    <name type="scientific">Uliginosibacterium sediminicola</name>
    <dbReference type="NCBI Taxonomy" id="2024550"/>
    <lineage>
        <taxon>Bacteria</taxon>
        <taxon>Pseudomonadati</taxon>
        <taxon>Pseudomonadota</taxon>
        <taxon>Betaproteobacteria</taxon>
        <taxon>Rhodocyclales</taxon>
        <taxon>Zoogloeaceae</taxon>
        <taxon>Uliginosibacterium</taxon>
    </lineage>
</organism>
<reference evidence="1 2" key="1">
    <citation type="journal article" date="2018" name="Int. J. Syst. Evol. Microbiol.">
        <title>Uliginosibacterium sediminicola sp. nov., isolated from freshwater sediment.</title>
        <authorList>
            <person name="Hwang W.M."/>
            <person name="Kim S.M."/>
            <person name="Kang K."/>
            <person name="Ahn T.Y."/>
        </authorList>
    </citation>
    <scope>NUCLEOTIDE SEQUENCE [LARGE SCALE GENOMIC DNA]</scope>
    <source>
        <strain evidence="1 2">M1-21</strain>
    </source>
</reference>
<evidence type="ECO:0000313" key="2">
    <source>
        <dbReference type="Proteomes" id="UP001410394"/>
    </source>
</evidence>
<dbReference type="Proteomes" id="UP001410394">
    <property type="component" value="Unassembled WGS sequence"/>
</dbReference>
<comment type="caution">
    <text evidence="1">The sequence shown here is derived from an EMBL/GenBank/DDBJ whole genome shotgun (WGS) entry which is preliminary data.</text>
</comment>
<dbReference type="EMBL" id="JBDIVE010000002">
    <property type="protein sequence ID" value="MEN3067903.1"/>
    <property type="molecule type" value="Genomic_DNA"/>
</dbReference>
<gene>
    <name evidence="1" type="ORF">ABDB84_05375</name>
</gene>
<dbReference type="RefSeq" id="WP_345918666.1">
    <property type="nucleotide sequence ID" value="NZ_JBDIVE010000002.1"/>
</dbReference>
<sequence>MGQKTPIIRYNLKDRCRQHTGLGRDFLDVRAVCDAINSPETQEWVANRDMQGYRGHWARMAFGMRPQEGGVKAGKVVDIEPALVTTYLKAFPDGTVEHQEEFLDTLPGQVAQRMYASKVGGFSSALTLNARTGKPEFFGFDYVNNPNYSSNRGYVFDDASGGVIFDDAGTMTPEQIIEEAQREHDQGVIMLLDSAAKAYEESLAVVDRLQIENAQLIDMLAKLGKSPPVFDSAAGFVLPRAQSSALAQRILMDAAEFRMASLPPLQALPRDDDQKEAEAGAAAFASRLLRYV</sequence>
<accession>A0ABU9YW12</accession>
<protein>
    <submittedName>
        <fullName evidence="1">Uncharacterized protein</fullName>
    </submittedName>
</protein>
<keyword evidence="2" id="KW-1185">Reference proteome</keyword>
<name>A0ABU9YW12_9RHOO</name>
<proteinExistence type="predicted"/>